<sequence length="69" mass="7726">MNFDMRTNQNCASFFNPATKAFVVVDSFDNYEFDVRAGTLSRTEFVGTITASNDEELNKKLAEITAAHI</sequence>
<reference evidence="1" key="1">
    <citation type="journal article" date="2018" name="Genome Biol.">
        <title>SKESA: strategic k-mer extension for scrupulous assemblies.</title>
        <authorList>
            <person name="Souvorov A."/>
            <person name="Agarwala R."/>
            <person name="Lipman D.J."/>
        </authorList>
    </citation>
    <scope>NUCLEOTIDE SEQUENCE</scope>
    <source>
        <strain evidence="1">ST-87-5</strain>
    </source>
</reference>
<dbReference type="EMBL" id="DADRWU010000001">
    <property type="protein sequence ID" value="HBA4244977.1"/>
    <property type="molecule type" value="Genomic_DNA"/>
</dbReference>
<comment type="caution">
    <text evidence="1">The sequence shown here is derived from an EMBL/GenBank/DDBJ whole genome shotgun (WGS) entry which is preliminary data.</text>
</comment>
<reference evidence="1" key="2">
    <citation type="submission" date="2021-03" db="EMBL/GenBank/DDBJ databases">
        <authorList>
            <consortium name="NCBI Pathogen Detection Project"/>
        </authorList>
    </citation>
    <scope>NUCLEOTIDE SEQUENCE</scope>
    <source>
        <strain evidence="1">ST-87-5</strain>
    </source>
</reference>
<evidence type="ECO:0000313" key="1">
    <source>
        <dbReference type="EMBL" id="HBA4244977.1"/>
    </source>
</evidence>
<accession>A0A377MUF7</accession>
<dbReference type="RefSeq" id="WP_001008346.1">
    <property type="nucleotide sequence ID" value="NZ_CAIZUK010000066.1"/>
</dbReference>
<dbReference type="Proteomes" id="UP000871786">
    <property type="component" value="Unassembled WGS sequence"/>
</dbReference>
<proteinExistence type="predicted"/>
<protein>
    <submittedName>
        <fullName evidence="1">Uncharacterized protein</fullName>
    </submittedName>
</protein>
<name>A0A377MUF7_ECOLX</name>
<dbReference type="AlphaFoldDB" id="A0A377MUF7"/>
<gene>
    <name evidence="1" type="ORF">J5U05_000004</name>
</gene>
<organism evidence="1">
    <name type="scientific">Escherichia coli</name>
    <dbReference type="NCBI Taxonomy" id="562"/>
    <lineage>
        <taxon>Bacteria</taxon>
        <taxon>Pseudomonadati</taxon>
        <taxon>Pseudomonadota</taxon>
        <taxon>Gammaproteobacteria</taxon>
        <taxon>Enterobacterales</taxon>
        <taxon>Enterobacteriaceae</taxon>
        <taxon>Escherichia</taxon>
    </lineage>
</organism>